<dbReference type="RefSeq" id="WP_377304350.1">
    <property type="nucleotide sequence ID" value="NZ_CP180191.1"/>
</dbReference>
<dbReference type="PANTHER" id="PTHR38831">
    <property type="entry name" value="TYPE II SECRETION SYSTEM PROTEIN K"/>
    <property type="match status" value="1"/>
</dbReference>
<keyword evidence="8" id="KW-1133">Transmembrane helix</keyword>
<keyword evidence="3 10" id="KW-0813">Transport</keyword>
<dbReference type="PIRSF" id="PIRSF002786">
    <property type="entry name" value="XcpX"/>
    <property type="match status" value="1"/>
</dbReference>
<reference evidence="14" key="1">
    <citation type="journal article" date="2019" name="Int. J. Syst. Evol. Microbiol.">
        <title>The Global Catalogue of Microorganisms (GCM) 10K type strain sequencing project: providing services to taxonomists for standard genome sequencing and annotation.</title>
        <authorList>
            <consortium name="The Broad Institute Genomics Platform"/>
            <consortium name="The Broad Institute Genome Sequencing Center for Infectious Disease"/>
            <person name="Wu L."/>
            <person name="Ma J."/>
        </authorList>
    </citation>
    <scope>NUCLEOTIDE SEQUENCE [LARGE SCALE GENOMIC DNA]</scope>
    <source>
        <strain evidence="14">KCTC 52168</strain>
    </source>
</reference>
<comment type="similarity">
    <text evidence="2 10">Belongs to the GSP K family.</text>
</comment>
<sequence length="331" mass="36118">MSIRRSAQRGVAIVSALLVAALITVLTIQWFAAQAAQAQAVETQRAAVQARWLVVAATDWALMLLREDSNPNTDSLQEVWATPLARTRITDASGKLEAFVSGRIEDAQGRFNLADLVKGGAPDAEAIEGLQRLMRTARLDASKAEQIAEAMLLVTPLPPPEPQQGQSRQPEGRQPGRPEMAPPPPRIKNVMDLVGKNELSEADLIGLEPYVVVVPRPGGLRGKERTRINVNTASAPAIASASEELAKIAEAVVARRERISRFTDMSNFVVNFSSLSNIPIGELQQVIDVRSQYFIATGRIELGRVDMTRQALIERQPDGSRLAKVVWAREL</sequence>
<keyword evidence="7" id="KW-0653">Protein transport</keyword>
<comment type="subcellular location">
    <subcellularLocation>
        <location evidence="1 10">Cell inner membrane</location>
    </subcellularLocation>
</comment>
<evidence type="ECO:0000313" key="14">
    <source>
        <dbReference type="Proteomes" id="UP001595556"/>
    </source>
</evidence>
<evidence type="ECO:0000256" key="11">
    <source>
        <dbReference type="SAM" id="MobiDB-lite"/>
    </source>
</evidence>
<accession>A0ABV7H6U6</accession>
<keyword evidence="6" id="KW-0812">Transmembrane</keyword>
<organism evidence="13 14">
    <name type="scientific">Piscinibacterium candidicorallinum</name>
    <dbReference type="NCBI Taxonomy" id="1793872"/>
    <lineage>
        <taxon>Bacteria</taxon>
        <taxon>Pseudomonadati</taxon>
        <taxon>Pseudomonadota</taxon>
        <taxon>Betaproteobacteria</taxon>
        <taxon>Burkholderiales</taxon>
        <taxon>Piscinibacterium</taxon>
    </lineage>
</organism>
<protein>
    <recommendedName>
        <fullName evidence="10">Type II secretion system protein K</fullName>
    </recommendedName>
</protein>
<dbReference type="PANTHER" id="PTHR38831:SF1">
    <property type="entry name" value="TYPE II SECRETION SYSTEM PROTEIN K-RELATED"/>
    <property type="match status" value="1"/>
</dbReference>
<dbReference type="SUPFAM" id="SSF54523">
    <property type="entry name" value="Pili subunits"/>
    <property type="match status" value="1"/>
</dbReference>
<proteinExistence type="inferred from homology"/>
<evidence type="ECO:0000256" key="3">
    <source>
        <dbReference type="ARBA" id="ARBA00022448"/>
    </source>
</evidence>
<evidence type="ECO:0000256" key="9">
    <source>
        <dbReference type="ARBA" id="ARBA00023136"/>
    </source>
</evidence>
<dbReference type="EMBL" id="JBHRTI010000007">
    <property type="protein sequence ID" value="MFC3148403.1"/>
    <property type="molecule type" value="Genomic_DNA"/>
</dbReference>
<dbReference type="InterPro" id="IPR005628">
    <property type="entry name" value="GspK"/>
</dbReference>
<evidence type="ECO:0000256" key="4">
    <source>
        <dbReference type="ARBA" id="ARBA00022475"/>
    </source>
</evidence>
<feature type="region of interest" description="Disordered" evidence="11">
    <location>
        <begin position="155"/>
        <end position="186"/>
    </location>
</feature>
<evidence type="ECO:0000256" key="5">
    <source>
        <dbReference type="ARBA" id="ARBA00022519"/>
    </source>
</evidence>
<evidence type="ECO:0000256" key="8">
    <source>
        <dbReference type="ARBA" id="ARBA00022989"/>
    </source>
</evidence>
<dbReference type="Gene3D" id="1.10.40.60">
    <property type="entry name" value="EpsJ-like"/>
    <property type="match status" value="3"/>
</dbReference>
<evidence type="ECO:0000313" key="13">
    <source>
        <dbReference type="EMBL" id="MFC3148403.1"/>
    </source>
</evidence>
<comment type="caution">
    <text evidence="13">The sequence shown here is derived from an EMBL/GenBank/DDBJ whole genome shotgun (WGS) entry which is preliminary data.</text>
</comment>
<feature type="domain" description="T2SS protein K first SAM-like" evidence="12">
    <location>
        <begin position="109"/>
        <end position="215"/>
    </location>
</feature>
<name>A0ABV7H6U6_9BURK</name>
<evidence type="ECO:0000256" key="10">
    <source>
        <dbReference type="PIRNR" id="PIRNR002786"/>
    </source>
</evidence>
<evidence type="ECO:0000259" key="12">
    <source>
        <dbReference type="Pfam" id="PF21687"/>
    </source>
</evidence>
<keyword evidence="5 10" id="KW-0997">Cell inner membrane</keyword>
<dbReference type="Gene3D" id="3.30.1300.30">
    <property type="entry name" value="GSPII I/J protein-like"/>
    <property type="match status" value="2"/>
</dbReference>
<dbReference type="InterPro" id="IPR049031">
    <property type="entry name" value="T2SSK_SAM-like_1st"/>
</dbReference>
<keyword evidence="14" id="KW-1185">Reference proteome</keyword>
<dbReference type="NCBIfam" id="NF037980">
    <property type="entry name" value="T2SS_GspK"/>
    <property type="match status" value="1"/>
</dbReference>
<evidence type="ECO:0000256" key="2">
    <source>
        <dbReference type="ARBA" id="ARBA00007246"/>
    </source>
</evidence>
<evidence type="ECO:0000256" key="7">
    <source>
        <dbReference type="ARBA" id="ARBA00022927"/>
    </source>
</evidence>
<keyword evidence="9 10" id="KW-0472">Membrane</keyword>
<dbReference type="Proteomes" id="UP001595556">
    <property type="component" value="Unassembled WGS sequence"/>
</dbReference>
<evidence type="ECO:0000256" key="6">
    <source>
        <dbReference type="ARBA" id="ARBA00022692"/>
    </source>
</evidence>
<dbReference type="InterPro" id="IPR045584">
    <property type="entry name" value="Pilin-like"/>
</dbReference>
<dbReference type="Pfam" id="PF21687">
    <property type="entry name" value="T2SSK_1st"/>
    <property type="match status" value="1"/>
</dbReference>
<keyword evidence="4 10" id="KW-1003">Cell membrane</keyword>
<evidence type="ECO:0000256" key="1">
    <source>
        <dbReference type="ARBA" id="ARBA00004533"/>
    </source>
</evidence>
<gene>
    <name evidence="13" type="primary">gspK</name>
    <name evidence="13" type="ORF">ACFOEN_12300</name>
</gene>
<dbReference type="InterPro" id="IPR038072">
    <property type="entry name" value="GspK_central_sf"/>
</dbReference>